<dbReference type="InterPro" id="IPR044152">
    <property type="entry name" value="YqjM-like"/>
</dbReference>
<dbReference type="PANTHER" id="PTHR43303:SF4">
    <property type="entry name" value="NADPH DEHYDROGENASE C23G7.10C-RELATED"/>
    <property type="match status" value="1"/>
</dbReference>
<dbReference type="AlphaFoldDB" id="A0A3M8RJV3"/>
<dbReference type="GO" id="GO:0003959">
    <property type="term" value="F:NADPH dehydrogenase activity"/>
    <property type="evidence" value="ECO:0007669"/>
    <property type="project" value="InterPro"/>
</dbReference>
<dbReference type="InterPro" id="IPR001155">
    <property type="entry name" value="OxRdtase_FMN_N"/>
</dbReference>
<sequence length="360" mass="39369">MSQAPKSADLFSPFSIGGFTLRNRIGLAPMTRMSSEKDSIPREDVLEFLVRRAENDVALITTEAVVSDYESAQGYPGQARVTTQRQIDAWRGVTDRIRAAGAVSILQIFHCGRVAWNEVNPAGRCIAPSAIRPEQPNPLTGQPYPLPDAMSEFDIAHVINGFVETVKGGVAAGFDGIEIHGAHGYLINAFLSAYSNRRTDAYGGSSKNRFRFAREVIEAVRPHIPADKLLFFRISNWGVVDMQVSLFADVREWQEVIGYLDALPIDGISVSTYRFSDEAFGSGRNMAQLTRERTCKPLLICGQIHDRASAEAALADAELVLSGKSLLLNPHWVAGLRAGKEMPAFSSEAANIAYTETPLP</sequence>
<keyword evidence="2" id="KW-0285">Flavoprotein</keyword>
<dbReference type="SUPFAM" id="SSF51395">
    <property type="entry name" value="FMN-linked oxidoreductases"/>
    <property type="match status" value="1"/>
</dbReference>
<organism evidence="7">
    <name type="scientific">Acidithiobacillus sulfuriphilus</name>
    <dbReference type="NCBI Taxonomy" id="1867749"/>
    <lineage>
        <taxon>Bacteria</taxon>
        <taxon>Pseudomonadati</taxon>
        <taxon>Pseudomonadota</taxon>
        <taxon>Acidithiobacillia</taxon>
        <taxon>Acidithiobacillales</taxon>
        <taxon>Acidithiobacillaceae</taxon>
        <taxon>Acidithiobacillus</taxon>
    </lineage>
</organism>
<comment type="caution">
    <text evidence="7">The sequence shown here is derived from an EMBL/GenBank/DDBJ whole genome shotgun (WGS) entry which is preliminary data.</text>
</comment>
<proteinExistence type="predicted"/>
<keyword evidence="5" id="KW-0560">Oxidoreductase</keyword>
<protein>
    <submittedName>
        <fullName evidence="7">NADH-dependent flavin oxidoreductase</fullName>
    </submittedName>
</protein>
<dbReference type="GO" id="GO:0010181">
    <property type="term" value="F:FMN binding"/>
    <property type="evidence" value="ECO:0007669"/>
    <property type="project" value="InterPro"/>
</dbReference>
<evidence type="ECO:0000256" key="5">
    <source>
        <dbReference type="ARBA" id="ARBA00023002"/>
    </source>
</evidence>
<dbReference type="RefSeq" id="WP_123101996.1">
    <property type="nucleotide sequence ID" value="NZ_CP127527.1"/>
</dbReference>
<evidence type="ECO:0000256" key="3">
    <source>
        <dbReference type="ARBA" id="ARBA00022643"/>
    </source>
</evidence>
<dbReference type="EMBL" id="RIZI01000118">
    <property type="protein sequence ID" value="RNF68583.1"/>
    <property type="molecule type" value="Genomic_DNA"/>
</dbReference>
<dbReference type="Pfam" id="PF00724">
    <property type="entry name" value="Oxidored_FMN"/>
    <property type="match status" value="1"/>
</dbReference>
<dbReference type="CDD" id="cd02803">
    <property type="entry name" value="OYE_like_FMN_family"/>
    <property type="match status" value="1"/>
</dbReference>
<evidence type="ECO:0000256" key="4">
    <source>
        <dbReference type="ARBA" id="ARBA00022857"/>
    </source>
</evidence>
<evidence type="ECO:0000259" key="6">
    <source>
        <dbReference type="Pfam" id="PF00724"/>
    </source>
</evidence>
<dbReference type="Gene3D" id="3.20.20.70">
    <property type="entry name" value="Aldolase class I"/>
    <property type="match status" value="1"/>
</dbReference>
<gene>
    <name evidence="7" type="ORF">EC580_02835</name>
</gene>
<dbReference type="PANTHER" id="PTHR43303">
    <property type="entry name" value="NADPH DEHYDROGENASE C23G7.10C-RELATED"/>
    <property type="match status" value="1"/>
</dbReference>
<feature type="domain" description="NADH:flavin oxidoreductase/NADH oxidase N-terminal" evidence="6">
    <location>
        <begin position="9"/>
        <end position="339"/>
    </location>
</feature>
<dbReference type="OrthoDB" id="5297124at2"/>
<evidence type="ECO:0000256" key="2">
    <source>
        <dbReference type="ARBA" id="ARBA00022630"/>
    </source>
</evidence>
<evidence type="ECO:0000313" key="7">
    <source>
        <dbReference type="EMBL" id="RNF68583.1"/>
    </source>
</evidence>
<comment type="cofactor">
    <cofactor evidence="1">
        <name>FMN</name>
        <dbReference type="ChEBI" id="CHEBI:58210"/>
    </cofactor>
</comment>
<reference evidence="7" key="1">
    <citation type="submission" date="2018-10" db="EMBL/GenBank/DDBJ databases">
        <title>Acidithiobacillus sulfuriphilus sp. nov.: an extremely acidophilic sulfur-oxidizing chemolithotroph isolated from a neutral pH environment.</title>
        <authorList>
            <person name="Falagan C."/>
            <person name="Moya-Beltran A."/>
            <person name="Quatrini R."/>
            <person name="Johnson D.B."/>
        </authorList>
    </citation>
    <scope>NUCLEOTIDE SEQUENCE [LARGE SCALE GENOMIC DNA]</scope>
    <source>
        <strain evidence="7">CJ-2</strain>
    </source>
</reference>
<name>A0A3M8RJV3_9PROT</name>
<dbReference type="GO" id="GO:0050661">
    <property type="term" value="F:NADP binding"/>
    <property type="evidence" value="ECO:0007669"/>
    <property type="project" value="InterPro"/>
</dbReference>
<evidence type="ECO:0000256" key="1">
    <source>
        <dbReference type="ARBA" id="ARBA00001917"/>
    </source>
</evidence>
<keyword evidence="3" id="KW-0288">FMN</keyword>
<accession>A0A3M8RJV3</accession>
<keyword evidence="4" id="KW-0521">NADP</keyword>
<dbReference type="InterPro" id="IPR013785">
    <property type="entry name" value="Aldolase_TIM"/>
</dbReference>